<feature type="domain" description="Methyl-accepting transducer" evidence="12">
    <location>
        <begin position="380"/>
        <end position="616"/>
    </location>
</feature>
<comment type="caution">
    <text evidence="14">The sequence shown here is derived from an EMBL/GenBank/DDBJ whole genome shotgun (WGS) entry which is preliminary data.</text>
</comment>
<dbReference type="PANTHER" id="PTHR32089:SF114">
    <property type="entry name" value="METHYL-ACCEPTING CHEMOTAXIS PROTEIN MCPB"/>
    <property type="match status" value="1"/>
</dbReference>
<evidence type="ECO:0000256" key="6">
    <source>
        <dbReference type="ARBA" id="ARBA00022989"/>
    </source>
</evidence>
<dbReference type="PROSITE" id="PS50885">
    <property type="entry name" value="HAMP"/>
    <property type="match status" value="1"/>
</dbReference>
<evidence type="ECO:0000256" key="5">
    <source>
        <dbReference type="ARBA" id="ARBA00022692"/>
    </source>
</evidence>
<evidence type="ECO:0000256" key="11">
    <source>
        <dbReference type="SAM" id="Phobius"/>
    </source>
</evidence>
<dbReference type="CDD" id="cd18773">
    <property type="entry name" value="PDC1_HK_sensor"/>
    <property type="match status" value="1"/>
</dbReference>
<sequence>MKLKSWFTSNNVHSVKSKLVLYFSIILLLPSLFVGWTSFKTAKTKIDHQMEQSASASIILLNQTINQMIEARMKDVDILAQELNAGELGTNQGNQKLKGVLDRFKAAHPEIENVYVGNAETGRAIASPIIDFASDYDARERDWYIRATANKGEAVVSDPLISLTTQNVAVSIAKATQDGHGVVGMNLNLTKLSQITKDVKIGQQGYVVIYDRSQKYLVHPTAKIGEVATEDYVKKQFASDSGSLEYTMLPEKKLKKAVFVTNALTGWKLSGTWFQSEVTKEAAPILNKTILVIVIALLAGSVLIFFMIPSITRPLKLLSDTSVSVAQGDLSQRFNVKSKDEFGQLGKSFNYMIDSLRAVLFEVSQSSSQLAASSEQLTASAEQTSQATEHIAGAIEKTANGATQQVQRVEESSKIINEVSASVEQIARSTESVAEKATNAAEKSFEGGQAIKKAVGQMSSISSSVDGLAVVVCGLARTSQEIDQITGAITDIAQQTNLLSLNASIEAARAGEHGRGFGVVANEVKKLAEQSSKSAEQIAMLINTIRNEIDQAQYSMLTATKEVRVGIEVVQTAGDLFHEIETFVNEVGTQVREVAAAAQQISAGTSMVVQSIQEIDDIAESTSAETQNISSAAEEQLASMEEITASSEALTHMAGELQTWVEKFKL</sequence>
<dbReference type="PRINTS" id="PR00260">
    <property type="entry name" value="CHEMTRNSDUCR"/>
</dbReference>
<dbReference type="Pfam" id="PF02743">
    <property type="entry name" value="dCache_1"/>
    <property type="match status" value="1"/>
</dbReference>
<dbReference type="SMART" id="SM00283">
    <property type="entry name" value="MA"/>
    <property type="match status" value="1"/>
</dbReference>
<dbReference type="SMART" id="SM00304">
    <property type="entry name" value="HAMP"/>
    <property type="match status" value="1"/>
</dbReference>
<dbReference type="GO" id="GO:0005886">
    <property type="term" value="C:plasma membrane"/>
    <property type="evidence" value="ECO:0007669"/>
    <property type="project" value="UniProtKB-SubCell"/>
</dbReference>
<evidence type="ECO:0000256" key="8">
    <source>
        <dbReference type="ARBA" id="ARBA00023224"/>
    </source>
</evidence>
<evidence type="ECO:0000259" key="12">
    <source>
        <dbReference type="PROSITE" id="PS50111"/>
    </source>
</evidence>
<evidence type="ECO:0000259" key="13">
    <source>
        <dbReference type="PROSITE" id="PS50885"/>
    </source>
</evidence>
<organism evidence="14 15">
    <name type="scientific">Paenibacillus oryzisoli</name>
    <dbReference type="NCBI Taxonomy" id="1850517"/>
    <lineage>
        <taxon>Bacteria</taxon>
        <taxon>Bacillati</taxon>
        <taxon>Bacillota</taxon>
        <taxon>Bacilli</taxon>
        <taxon>Bacillales</taxon>
        <taxon>Paenibacillaceae</taxon>
        <taxon>Paenibacillus</taxon>
    </lineage>
</organism>
<dbReference type="AlphaFoldDB" id="A0A198A8U0"/>
<evidence type="ECO:0000256" key="7">
    <source>
        <dbReference type="ARBA" id="ARBA00023136"/>
    </source>
</evidence>
<keyword evidence="7 11" id="KW-0472">Membrane</keyword>
<dbReference type="InterPro" id="IPR033479">
    <property type="entry name" value="dCache_1"/>
</dbReference>
<dbReference type="PANTHER" id="PTHR32089">
    <property type="entry name" value="METHYL-ACCEPTING CHEMOTAXIS PROTEIN MCPB"/>
    <property type="match status" value="1"/>
</dbReference>
<dbReference type="Pfam" id="PF00015">
    <property type="entry name" value="MCPsignal"/>
    <property type="match status" value="1"/>
</dbReference>
<keyword evidence="3" id="KW-0488">Methylation</keyword>
<evidence type="ECO:0000256" key="9">
    <source>
        <dbReference type="ARBA" id="ARBA00029447"/>
    </source>
</evidence>
<dbReference type="InterPro" id="IPR004090">
    <property type="entry name" value="Chemotax_Me-accpt_rcpt"/>
</dbReference>
<dbReference type="STRING" id="1850517.A8708_28110"/>
<dbReference type="Gene3D" id="3.30.450.20">
    <property type="entry name" value="PAS domain"/>
    <property type="match status" value="2"/>
</dbReference>
<dbReference type="GO" id="GO:0006935">
    <property type="term" value="P:chemotaxis"/>
    <property type="evidence" value="ECO:0007669"/>
    <property type="project" value="UniProtKB-KW"/>
</dbReference>
<keyword evidence="8 10" id="KW-0807">Transducer</keyword>
<feature type="transmembrane region" description="Helical" evidence="11">
    <location>
        <begin position="20"/>
        <end position="39"/>
    </location>
</feature>
<dbReference type="RefSeq" id="WP_068664903.1">
    <property type="nucleotide sequence ID" value="NZ_LYPB01000069.1"/>
</dbReference>
<evidence type="ECO:0000256" key="1">
    <source>
        <dbReference type="ARBA" id="ARBA00004651"/>
    </source>
</evidence>
<name>A0A198A8U0_9BACL</name>
<comment type="subcellular location">
    <subcellularLocation>
        <location evidence="1">Cell membrane</location>
        <topology evidence="1">Multi-pass membrane protein</topology>
    </subcellularLocation>
</comment>
<accession>A0A198A8U0</accession>
<dbReference type="SUPFAM" id="SSF58104">
    <property type="entry name" value="Methyl-accepting chemotaxis protein (MCP) signaling domain"/>
    <property type="match status" value="1"/>
</dbReference>
<evidence type="ECO:0000256" key="4">
    <source>
        <dbReference type="ARBA" id="ARBA00022500"/>
    </source>
</evidence>
<keyword evidence="4" id="KW-0145">Chemotaxis</keyword>
<evidence type="ECO:0000256" key="2">
    <source>
        <dbReference type="ARBA" id="ARBA00022475"/>
    </source>
</evidence>
<dbReference type="GO" id="GO:0004888">
    <property type="term" value="F:transmembrane signaling receptor activity"/>
    <property type="evidence" value="ECO:0007669"/>
    <property type="project" value="InterPro"/>
</dbReference>
<dbReference type="Gene3D" id="1.10.287.950">
    <property type="entry name" value="Methyl-accepting chemotaxis protein"/>
    <property type="match status" value="1"/>
</dbReference>
<evidence type="ECO:0000256" key="3">
    <source>
        <dbReference type="ARBA" id="ARBA00022481"/>
    </source>
</evidence>
<dbReference type="InterPro" id="IPR003660">
    <property type="entry name" value="HAMP_dom"/>
</dbReference>
<dbReference type="InterPro" id="IPR004089">
    <property type="entry name" value="MCPsignal_dom"/>
</dbReference>
<dbReference type="PROSITE" id="PS50111">
    <property type="entry name" value="CHEMOTAXIS_TRANSDUC_2"/>
    <property type="match status" value="1"/>
</dbReference>
<protein>
    <submittedName>
        <fullName evidence="14">Chemotaxis protein</fullName>
    </submittedName>
</protein>
<keyword evidence="15" id="KW-1185">Reference proteome</keyword>
<dbReference type="CDD" id="cd12912">
    <property type="entry name" value="PDC2_MCP_like"/>
    <property type="match status" value="1"/>
</dbReference>
<dbReference type="SUPFAM" id="SSF103190">
    <property type="entry name" value="Sensory domain-like"/>
    <property type="match status" value="1"/>
</dbReference>
<dbReference type="GO" id="GO:0007165">
    <property type="term" value="P:signal transduction"/>
    <property type="evidence" value="ECO:0007669"/>
    <property type="project" value="UniProtKB-KW"/>
</dbReference>
<proteinExistence type="inferred from homology"/>
<comment type="similarity">
    <text evidence="9">Belongs to the methyl-accepting chemotaxis (MCP) protein family.</text>
</comment>
<dbReference type="CDD" id="cd06225">
    <property type="entry name" value="HAMP"/>
    <property type="match status" value="1"/>
</dbReference>
<keyword evidence="2" id="KW-1003">Cell membrane</keyword>
<keyword evidence="5 11" id="KW-0812">Transmembrane</keyword>
<dbReference type="CDD" id="cd11386">
    <property type="entry name" value="MCP_signal"/>
    <property type="match status" value="1"/>
</dbReference>
<feature type="transmembrane region" description="Helical" evidence="11">
    <location>
        <begin position="290"/>
        <end position="308"/>
    </location>
</feature>
<dbReference type="OrthoDB" id="243053at2"/>
<keyword evidence="6 11" id="KW-1133">Transmembrane helix</keyword>
<evidence type="ECO:0000313" key="15">
    <source>
        <dbReference type="Proteomes" id="UP000078454"/>
    </source>
</evidence>
<reference evidence="14 15" key="1">
    <citation type="submission" date="2016-05" db="EMBL/GenBank/DDBJ databases">
        <title>Paenibacillus sp. 1ZS3-15 nov., isolated from the rhizosphere soil.</title>
        <authorList>
            <person name="Zhang X.X."/>
            <person name="Zhang J."/>
        </authorList>
    </citation>
    <scope>NUCLEOTIDE SEQUENCE [LARGE SCALE GENOMIC DNA]</scope>
    <source>
        <strain evidence="14 15">1ZS3-15</strain>
    </source>
</reference>
<dbReference type="EMBL" id="LYPB01000069">
    <property type="protein sequence ID" value="OAS17884.1"/>
    <property type="molecule type" value="Genomic_DNA"/>
</dbReference>
<evidence type="ECO:0000256" key="10">
    <source>
        <dbReference type="PROSITE-ProRule" id="PRU00284"/>
    </source>
</evidence>
<dbReference type="Proteomes" id="UP000078454">
    <property type="component" value="Unassembled WGS sequence"/>
</dbReference>
<dbReference type="InterPro" id="IPR029151">
    <property type="entry name" value="Sensor-like_sf"/>
</dbReference>
<gene>
    <name evidence="14" type="ORF">A8708_28110</name>
</gene>
<evidence type="ECO:0000313" key="14">
    <source>
        <dbReference type="EMBL" id="OAS17884.1"/>
    </source>
</evidence>
<dbReference type="Pfam" id="PF00672">
    <property type="entry name" value="HAMP"/>
    <property type="match status" value="1"/>
</dbReference>
<feature type="domain" description="HAMP" evidence="13">
    <location>
        <begin position="310"/>
        <end position="361"/>
    </location>
</feature>